<organism evidence="4 5">
    <name type="scientific">candidate division WWE3 bacterium GW2011_GWB1_47_11</name>
    <dbReference type="NCBI Taxonomy" id="1619117"/>
    <lineage>
        <taxon>Bacteria</taxon>
        <taxon>Katanobacteria</taxon>
    </lineage>
</organism>
<keyword evidence="2" id="KW-0472">Membrane</keyword>
<comment type="caution">
    <text evidence="4">The sequence shown here is derived from an EMBL/GenBank/DDBJ whole genome shotgun (WGS) entry which is preliminary data.</text>
</comment>
<keyword evidence="2" id="KW-0812">Transmembrane</keyword>
<feature type="transmembrane region" description="Helical" evidence="2">
    <location>
        <begin position="12"/>
        <end position="30"/>
    </location>
</feature>
<evidence type="ECO:0000256" key="2">
    <source>
        <dbReference type="SAM" id="Phobius"/>
    </source>
</evidence>
<dbReference type="AlphaFoldDB" id="A0A0G1RKC3"/>
<reference evidence="4 5" key="1">
    <citation type="journal article" date="2015" name="Nature">
        <title>rRNA introns, odd ribosomes, and small enigmatic genomes across a large radiation of phyla.</title>
        <authorList>
            <person name="Brown C.T."/>
            <person name="Hug L.A."/>
            <person name="Thomas B.C."/>
            <person name="Sharon I."/>
            <person name="Castelle C.J."/>
            <person name="Singh A."/>
            <person name="Wilkins M.J."/>
            <person name="Williams K.H."/>
            <person name="Banfield J.F."/>
        </authorList>
    </citation>
    <scope>NUCLEOTIDE SEQUENCE [LARGE SCALE GENOMIC DNA]</scope>
</reference>
<name>A0A0G1RKC3_UNCKA</name>
<evidence type="ECO:0000313" key="5">
    <source>
        <dbReference type="Proteomes" id="UP000034684"/>
    </source>
</evidence>
<accession>A0A0G1RKC3</accession>
<keyword evidence="2" id="KW-1133">Transmembrane helix</keyword>
<evidence type="ECO:0000313" key="4">
    <source>
        <dbReference type="EMBL" id="KKU57581.1"/>
    </source>
</evidence>
<protein>
    <recommendedName>
        <fullName evidence="3">SbsA Ig-like domain-containing protein</fullName>
    </recommendedName>
</protein>
<dbReference type="EMBL" id="LCNN01000008">
    <property type="protein sequence ID" value="KKU57581.1"/>
    <property type="molecule type" value="Genomic_DNA"/>
</dbReference>
<keyword evidence="1" id="KW-0732">Signal</keyword>
<dbReference type="Pfam" id="PF13205">
    <property type="entry name" value="Big_5"/>
    <property type="match status" value="1"/>
</dbReference>
<evidence type="ECO:0000259" key="3">
    <source>
        <dbReference type="Pfam" id="PF13205"/>
    </source>
</evidence>
<sequence length="176" mass="20003">MFMMEQVKRYKYIFIVGGIAAALLILYFLFRDKAAIPSSVDRTVDQDQTTDTREPSSVFDTSKFVLVSVAPPSGRRQTADPFEYIKFKFSQPVAAESVRVQTSPVINLRARVYEKDTYTLVLEPAEEMWQPETEYKITVDGSVSSVEGARLGKTIDYTYFNSPPESIDAGENFFEY</sequence>
<dbReference type="Proteomes" id="UP000034684">
    <property type="component" value="Unassembled WGS sequence"/>
</dbReference>
<gene>
    <name evidence="4" type="ORF">UX79_C0008G0015</name>
</gene>
<feature type="domain" description="SbsA Ig-like" evidence="3">
    <location>
        <begin position="60"/>
        <end position="157"/>
    </location>
</feature>
<evidence type="ECO:0000256" key="1">
    <source>
        <dbReference type="ARBA" id="ARBA00022729"/>
    </source>
</evidence>
<proteinExistence type="predicted"/>
<dbReference type="InterPro" id="IPR032812">
    <property type="entry name" value="SbsA_Ig"/>
</dbReference>